<accession>A0A4S2HCJ2</accession>
<dbReference type="PRINTS" id="PR00455">
    <property type="entry name" value="HTHTETR"/>
</dbReference>
<dbReference type="EMBL" id="SRXV01000001">
    <property type="protein sequence ID" value="TGY93765.1"/>
    <property type="molecule type" value="Genomic_DNA"/>
</dbReference>
<reference evidence="6 7" key="1">
    <citation type="journal article" date="2013" name="Int. J. Syst. Evol. Microbiol.">
        <title>Marinicauda pacifica gen. nov., sp. nov., a prosthecate alphaproteobacterium of the family Hyphomonadaceae isolated from deep seawater.</title>
        <authorList>
            <person name="Zhang X.Y."/>
            <person name="Li G.W."/>
            <person name="Wang C.S."/>
            <person name="Zhang Y.J."/>
            <person name="Xu X.W."/>
            <person name="Li H."/>
            <person name="Liu A."/>
            <person name="Liu C."/>
            <person name="Xie B.B."/>
            <person name="Qin Q.L."/>
            <person name="Xu Z."/>
            <person name="Chen X.L."/>
            <person name="Zhou B.C."/>
            <person name="Zhang Y.Z."/>
        </authorList>
    </citation>
    <scope>NUCLEOTIDE SEQUENCE [LARGE SCALE GENOMIC DNA]</scope>
    <source>
        <strain evidence="6 7">P-1 km-3</strain>
    </source>
</reference>
<dbReference type="PROSITE" id="PS50977">
    <property type="entry name" value="HTH_TETR_2"/>
    <property type="match status" value="1"/>
</dbReference>
<protein>
    <submittedName>
        <fullName evidence="6">TetR/AcrR family transcriptional regulator</fullName>
    </submittedName>
</protein>
<comment type="caution">
    <text evidence="6">The sequence shown here is derived from an EMBL/GenBank/DDBJ whole genome shotgun (WGS) entry which is preliminary data.</text>
</comment>
<evidence type="ECO:0000256" key="1">
    <source>
        <dbReference type="ARBA" id="ARBA00023015"/>
    </source>
</evidence>
<evidence type="ECO:0000256" key="4">
    <source>
        <dbReference type="PROSITE-ProRule" id="PRU00335"/>
    </source>
</evidence>
<dbReference type="AlphaFoldDB" id="A0A4S2HCJ2"/>
<dbReference type="InterPro" id="IPR036271">
    <property type="entry name" value="Tet_transcr_reg_TetR-rel_C_sf"/>
</dbReference>
<evidence type="ECO:0000256" key="2">
    <source>
        <dbReference type="ARBA" id="ARBA00023125"/>
    </source>
</evidence>
<dbReference type="PANTHER" id="PTHR47506:SF3">
    <property type="entry name" value="HTH-TYPE TRANSCRIPTIONAL REGULATOR LMRA"/>
    <property type="match status" value="1"/>
</dbReference>
<dbReference type="InterPro" id="IPR054156">
    <property type="entry name" value="YxaF_TetR_C"/>
</dbReference>
<keyword evidence="2 4" id="KW-0238">DNA-binding</keyword>
<dbReference type="InterPro" id="IPR009057">
    <property type="entry name" value="Homeodomain-like_sf"/>
</dbReference>
<evidence type="ECO:0000313" key="6">
    <source>
        <dbReference type="EMBL" id="TGY93765.1"/>
    </source>
</evidence>
<dbReference type="RefSeq" id="WP_135942959.1">
    <property type="nucleotide sequence ID" value="NZ_BMEI01000001.1"/>
</dbReference>
<dbReference type="Proteomes" id="UP000305451">
    <property type="component" value="Unassembled WGS sequence"/>
</dbReference>
<dbReference type="OrthoDB" id="9811084at2"/>
<name>A0A4S2HCJ2_9PROT</name>
<dbReference type="GO" id="GO:0003677">
    <property type="term" value="F:DNA binding"/>
    <property type="evidence" value="ECO:0007669"/>
    <property type="project" value="UniProtKB-UniRule"/>
</dbReference>
<dbReference type="PANTHER" id="PTHR47506">
    <property type="entry name" value="TRANSCRIPTIONAL REGULATORY PROTEIN"/>
    <property type="match status" value="1"/>
</dbReference>
<gene>
    <name evidence="6" type="ORF">E5162_00260</name>
</gene>
<dbReference type="Pfam" id="PF21993">
    <property type="entry name" value="TetR_C_13_2"/>
    <property type="match status" value="1"/>
</dbReference>
<dbReference type="SUPFAM" id="SSF48498">
    <property type="entry name" value="Tetracyclin repressor-like, C-terminal domain"/>
    <property type="match status" value="1"/>
</dbReference>
<keyword evidence="3" id="KW-0804">Transcription</keyword>
<proteinExistence type="predicted"/>
<dbReference type="Gene3D" id="1.10.357.10">
    <property type="entry name" value="Tetracycline Repressor, domain 2"/>
    <property type="match status" value="1"/>
</dbReference>
<organism evidence="6 7">
    <name type="scientific">Marinicauda pacifica</name>
    <dbReference type="NCBI Taxonomy" id="1133559"/>
    <lineage>
        <taxon>Bacteria</taxon>
        <taxon>Pseudomonadati</taxon>
        <taxon>Pseudomonadota</taxon>
        <taxon>Alphaproteobacteria</taxon>
        <taxon>Maricaulales</taxon>
        <taxon>Maricaulaceae</taxon>
        <taxon>Marinicauda</taxon>
    </lineage>
</organism>
<evidence type="ECO:0000259" key="5">
    <source>
        <dbReference type="PROSITE" id="PS50977"/>
    </source>
</evidence>
<evidence type="ECO:0000313" key="7">
    <source>
        <dbReference type="Proteomes" id="UP000305451"/>
    </source>
</evidence>
<dbReference type="InterPro" id="IPR001647">
    <property type="entry name" value="HTH_TetR"/>
</dbReference>
<evidence type="ECO:0000256" key="3">
    <source>
        <dbReference type="ARBA" id="ARBA00023163"/>
    </source>
</evidence>
<sequence length="202" mass="21638">MVRPSRSQDAHERPTARTRIVEAAARLFQSQGYAGTGLTEILRASKAPKGSLYHYFPNGKRDLAGEAARVAGARFADTMARMAGESASSAQFVVQFTGQLATWLEESRFRQGCPLATLALELAPGDSEASDTLEGVFAAWQDALKLRLEADGIAPERAGRLALLILSSIEGALILSRTARKTEPVLSVGEELAALIESHRGT</sequence>
<keyword evidence="1" id="KW-0805">Transcription regulation</keyword>
<feature type="domain" description="HTH tetR-type" evidence="5">
    <location>
        <begin position="14"/>
        <end position="74"/>
    </location>
</feature>
<feature type="DNA-binding region" description="H-T-H motif" evidence="4">
    <location>
        <begin position="37"/>
        <end position="56"/>
    </location>
</feature>
<dbReference type="Pfam" id="PF00440">
    <property type="entry name" value="TetR_N"/>
    <property type="match status" value="1"/>
</dbReference>
<keyword evidence="7" id="KW-1185">Reference proteome</keyword>
<dbReference type="SUPFAM" id="SSF46689">
    <property type="entry name" value="Homeodomain-like"/>
    <property type="match status" value="1"/>
</dbReference>